<dbReference type="EMBL" id="JALLPJ020001330">
    <property type="protein sequence ID" value="KAL3769533.1"/>
    <property type="molecule type" value="Genomic_DNA"/>
</dbReference>
<name>A0ABD3N061_9STRA</name>
<dbReference type="AlphaFoldDB" id="A0ABD3N061"/>
<organism evidence="2 3">
    <name type="scientific">Cyclotella atomus</name>
    <dbReference type="NCBI Taxonomy" id="382360"/>
    <lineage>
        <taxon>Eukaryota</taxon>
        <taxon>Sar</taxon>
        <taxon>Stramenopiles</taxon>
        <taxon>Ochrophyta</taxon>
        <taxon>Bacillariophyta</taxon>
        <taxon>Coscinodiscophyceae</taxon>
        <taxon>Thalassiosirophycidae</taxon>
        <taxon>Stephanodiscales</taxon>
        <taxon>Stephanodiscaceae</taxon>
        <taxon>Cyclotella</taxon>
    </lineage>
</organism>
<reference evidence="2 3" key="1">
    <citation type="submission" date="2024-10" db="EMBL/GenBank/DDBJ databases">
        <title>Updated reference genomes for cyclostephanoid diatoms.</title>
        <authorList>
            <person name="Roberts W.R."/>
            <person name="Alverson A.J."/>
        </authorList>
    </citation>
    <scope>NUCLEOTIDE SEQUENCE [LARGE SCALE GENOMIC DNA]</scope>
    <source>
        <strain evidence="2 3">AJA010-31</strain>
    </source>
</reference>
<protein>
    <submittedName>
        <fullName evidence="2">Uncharacterized protein</fullName>
    </submittedName>
</protein>
<keyword evidence="3" id="KW-1185">Reference proteome</keyword>
<gene>
    <name evidence="2" type="ORF">ACHAWO_011046</name>
</gene>
<feature type="compositionally biased region" description="Pro residues" evidence="1">
    <location>
        <begin position="45"/>
        <end position="66"/>
    </location>
</feature>
<sequence length="254" mass="27465">MKVKSIPASILLPGWVLYSPDYANAGSLDHPPPPPPPPPHDHENPPPPPPSGGDCPPPPPPGPPKPNNDGTYNEGVTRGVHEASRIWHDGGCDCANIWGFEEEVDDLMEANFDESPNDTDKQDAYKRGVRDGASLVVTEHERECLDETPDECFDLGSAAAMQIAFDYCPFSAQADSYGYGSDEPDNKQSCREVAYGVCEGAIIKMVESNGCDPPTSDVAVLQEECEGQVDSMTPDADNAVKEEMAVERRGLRKK</sequence>
<feature type="region of interest" description="Disordered" evidence="1">
    <location>
        <begin position="21"/>
        <end position="75"/>
    </location>
</feature>
<dbReference type="Proteomes" id="UP001530400">
    <property type="component" value="Unassembled WGS sequence"/>
</dbReference>
<comment type="caution">
    <text evidence="2">The sequence shown here is derived from an EMBL/GenBank/DDBJ whole genome shotgun (WGS) entry which is preliminary data.</text>
</comment>
<evidence type="ECO:0000313" key="3">
    <source>
        <dbReference type="Proteomes" id="UP001530400"/>
    </source>
</evidence>
<accession>A0ABD3N061</accession>
<evidence type="ECO:0000313" key="2">
    <source>
        <dbReference type="EMBL" id="KAL3769533.1"/>
    </source>
</evidence>
<evidence type="ECO:0000256" key="1">
    <source>
        <dbReference type="SAM" id="MobiDB-lite"/>
    </source>
</evidence>
<proteinExistence type="predicted"/>